<keyword evidence="1" id="KW-0325">Glycoprotein</keyword>
<feature type="chain" id="PRO_5035814330" description="PSI domain-containing protein" evidence="2">
    <location>
        <begin position="17"/>
        <end position="2015"/>
    </location>
</feature>
<organism evidence="4 5">
    <name type="scientific">Paramecium primaurelia</name>
    <dbReference type="NCBI Taxonomy" id="5886"/>
    <lineage>
        <taxon>Eukaryota</taxon>
        <taxon>Sar</taxon>
        <taxon>Alveolata</taxon>
        <taxon>Ciliophora</taxon>
        <taxon>Intramacronucleata</taxon>
        <taxon>Oligohymenophorea</taxon>
        <taxon>Peniculida</taxon>
        <taxon>Parameciidae</taxon>
        <taxon>Paramecium</taxon>
    </lineage>
</organism>
<evidence type="ECO:0000256" key="2">
    <source>
        <dbReference type="SAM" id="SignalP"/>
    </source>
</evidence>
<feature type="domain" description="PSI" evidence="3">
    <location>
        <begin position="1451"/>
        <end position="1497"/>
    </location>
</feature>
<evidence type="ECO:0000259" key="3">
    <source>
        <dbReference type="SMART" id="SM00423"/>
    </source>
</evidence>
<comment type="caution">
    <text evidence="4">The sequence shown here is derived from an EMBL/GenBank/DDBJ whole genome shotgun (WGS) entry which is preliminary data.</text>
</comment>
<protein>
    <recommendedName>
        <fullName evidence="3">PSI domain-containing protein</fullName>
    </recommendedName>
</protein>
<dbReference type="SMART" id="SM00639">
    <property type="entry name" value="PSA"/>
    <property type="match status" value="25"/>
</dbReference>
<feature type="domain" description="PSI" evidence="3">
    <location>
        <begin position="494"/>
        <end position="560"/>
    </location>
</feature>
<evidence type="ECO:0000313" key="4">
    <source>
        <dbReference type="EMBL" id="CAD8108827.1"/>
    </source>
</evidence>
<dbReference type="InterPro" id="IPR016201">
    <property type="entry name" value="PSI"/>
</dbReference>
<dbReference type="EMBL" id="CAJJDM010000142">
    <property type="protein sequence ID" value="CAD8108827.1"/>
    <property type="molecule type" value="Genomic_DNA"/>
</dbReference>
<keyword evidence="5" id="KW-1185">Reference proteome</keyword>
<accession>A0A8S1PZJ7</accession>
<feature type="signal peptide" evidence="2">
    <location>
        <begin position="1"/>
        <end position="16"/>
    </location>
</feature>
<gene>
    <name evidence="4" type="ORF">PPRIM_AZ9-3.1.T1380078</name>
</gene>
<feature type="domain" description="PSI" evidence="3">
    <location>
        <begin position="1708"/>
        <end position="1778"/>
    </location>
</feature>
<feature type="domain" description="PSI" evidence="3">
    <location>
        <begin position="388"/>
        <end position="441"/>
    </location>
</feature>
<name>A0A8S1PZJ7_PARPR</name>
<evidence type="ECO:0000256" key="1">
    <source>
        <dbReference type="ARBA" id="ARBA00023180"/>
    </source>
</evidence>
<feature type="domain" description="PSI" evidence="3">
    <location>
        <begin position="711"/>
        <end position="760"/>
    </location>
</feature>
<sequence length="2015" mass="228557">MFTLLLEFILVHDALSQYKNYRCFRENITSQYDCEHYYEGQSYWNSTNCLKNETVIKPDTSETDKDPSYCNLISKTECANNYNCALINNICRHFTGCSAYEIEKDEDCQSISKRCISNGQQCVEIGLCDEYMTQQSCQYDENENYCYWDSSIQKCLTADSCEQYPKFLNTDQLCRDEQNTCTVAQSGEGCVESGMKCSDQLFQNQCFWNRDKTQECFWNGTQCVDKICQNALNTLNTDEQCINFIKKCTTKQNGGCIDRSTCEAATIQEACKKNIKGELCYWDGKKCMDKICTNAPNTYKTNNECQSFLSNCITNGNGCVDNLNCGSAKLEDACESDLSNNQCVWVNNMCLIAQCSLAPNTLISNLDCSKFLIGCVTKKDGGCMKISRCQDYNIEEACLIDLNGDECFWNDNNLCVDRTCQNAPLSLENHQECQDYSEKCTIDPKTNLGCVDMICENIQNQELCITDLNDNKCFYTEKCSSKECSLAKLTTALECNKYLNECTLNDEGNGCILLPLTCRGNNGKCGWDSQRNVCIDRQCFTADQSYDTNELCDSYLKGCVVSNTIGCMELPKLCEDRKKELNCHFEDDDCVWGLNECQPRSCYTAQFELDSINMTECNSYIECSEDITQCCILNNNNTNCQEKSTCNVLNKLNCVSDAAIEGTCFWNGVECINADNIECTDYIGQNHQQCQDLKDTCTVNINQNGCIDLMECEDYVNSSQCVLNLRKQKCLWNTSTNSCLSYSCSDAPDSLLYQTDEQCRIFQSDCTVYYDIGGCVDKYNTCEEYLKKESCYKTNTSNKIECFWYNDSCRTVKSCDDITFLQTYTTSSCESILFECKVNTTNNGCIPKICTDYNYTTLEQCLSLDSCSINRTQTQCIPISDYCYQYTNENNCYYSKIQGLCIKYINLQQQFQCRRQYEDCTSMSGTDITCPSFREACMKNPNSDNCKKKECFTKTQPKATLADCQNFDLSCTSQIDLEQCTNISGSCQDYQDINYCHYSKTGLCIIQNNNGQFICKDLFEIEFCSQIKFQYDSTCESLDKECTNNPDKTSSQQCIDKTCSNAIKSEYNHQICQEWMSSCTSNYDGTGCIEIKDKCSDYTTQNSCSQSKSGKCEFINNICVPRKCEYAPQTFLNNQVCESYLNTCTVDKLGGCEKRKNTCNLYELQKQCYFDINNNRCWWNPTDKKCVELKCSNIEKTSLYSTNEQCKSIQYINCILDNTGIGCQDNQQQCESFTSQQSCIIDIKGQQCQWNVDKCYTKTCTTAPTSLTTLQQCLTYYTKIKCTTKSGGGCTFQLDLCENYTDQGSCIITKKGVECGYDERDKKCKVKSCLTAPLSYTTHNQCNNYLNTCTVQTTGSGCQTIPETCEEMTMIQCEVSECIYDIDQNKCITKTCQNIPDSISDCTQYLNSCYNDTIKCKTAICEYYYYSTDEECRNIMSHCTSDGTQCIPRRKCNQAFNEASCVSQSDGQLCQWTSNKQCQVRSCNVAPKTLTTHSQCQQYLNKCTTQQNGGCINLMQCFEYSIQEQCQIDSSLISCVWDTTINQCRNQECLDQNGSNHNSCQAISKECTADYIRRGFCMDLMNCSEYTQKLHCIIGIDGSCLWINNQCYQYSQCEDIKFQTHEECQKVSKECTTDGIQCVPITFCKDTNTNGGCYVGIDGECIQIVENGINICTQFESCKQIAFPSHSQCYTAKNNCTTDGVTCISLNDCDKYTFQISCVINSGGRIIQDKRVISTGQCIWDVSANQCRNQVCNDLTGTTNEECESQLYSCTSNGKTCISKFNCSSLTDKAQCNIAKSDEGQCFWIDNKCEVIGCASITNSNSVEQCKQSNSKCTYDGKSCVAISQCKDYKTQTSCNSKGTDGFCSWIPPISSNITTTTQRNKCELMKSCEQSDQDQNSCLQVKDLCYFKMATNTSSSKCLEHTCQTYYEQNKICSFFYNWDKTVITFCKIQNKTCDQIENPTNLDEKECYLLSGYTYTFNNKCQSCQPPQRNITVSQQFSKILIIFLIVQIILFI</sequence>
<evidence type="ECO:0000313" key="5">
    <source>
        <dbReference type="Proteomes" id="UP000688137"/>
    </source>
</evidence>
<feature type="domain" description="PSI" evidence="3">
    <location>
        <begin position="1229"/>
        <end position="1283"/>
    </location>
</feature>
<feature type="domain" description="PSI" evidence="3">
    <location>
        <begin position="1516"/>
        <end position="1561"/>
    </location>
</feature>
<proteinExistence type="predicted"/>
<dbReference type="Proteomes" id="UP000688137">
    <property type="component" value="Unassembled WGS sequence"/>
</dbReference>
<feature type="domain" description="PSI" evidence="3">
    <location>
        <begin position="1296"/>
        <end position="1343"/>
    </location>
</feature>
<keyword evidence="2" id="KW-0732">Signal</keyword>
<dbReference type="SMART" id="SM00423">
    <property type="entry name" value="PSI"/>
    <property type="match status" value="8"/>
</dbReference>
<dbReference type="OMA" id="TEFACKD"/>
<reference evidence="4" key="1">
    <citation type="submission" date="2021-01" db="EMBL/GenBank/DDBJ databases">
        <authorList>
            <consortium name="Genoscope - CEA"/>
            <person name="William W."/>
        </authorList>
    </citation>
    <scope>NUCLEOTIDE SEQUENCE</scope>
</reference>
<dbReference type="InterPro" id="IPR002895">
    <property type="entry name" value="Paramecium_SA"/>
</dbReference>
<dbReference type="Pfam" id="PF01508">
    <property type="entry name" value="Paramecium_SA"/>
    <property type="match status" value="20"/>
</dbReference>